<keyword evidence="6" id="KW-1185">Reference proteome</keyword>
<dbReference type="Ensembl" id="ENSPMGT00000005259.1">
    <property type="protein sequence ID" value="ENSPMGP00000004957.1"/>
    <property type="gene ID" value="ENSPMGG00000004180.1"/>
</dbReference>
<dbReference type="InterPro" id="IPR050488">
    <property type="entry name" value="Ig_Fc_receptor"/>
</dbReference>
<evidence type="ECO:0000256" key="2">
    <source>
        <dbReference type="ARBA" id="ARBA00023157"/>
    </source>
</evidence>
<dbReference type="PROSITE" id="PS50835">
    <property type="entry name" value="IG_LIKE"/>
    <property type="match status" value="1"/>
</dbReference>
<dbReference type="Pfam" id="PF13895">
    <property type="entry name" value="Ig_2"/>
    <property type="match status" value="1"/>
</dbReference>
<dbReference type="InterPro" id="IPR013783">
    <property type="entry name" value="Ig-like_fold"/>
</dbReference>
<dbReference type="InterPro" id="IPR003598">
    <property type="entry name" value="Ig_sub2"/>
</dbReference>
<keyword evidence="3" id="KW-1133">Transmembrane helix</keyword>
<dbReference type="Gene3D" id="2.60.40.10">
    <property type="entry name" value="Immunoglobulins"/>
    <property type="match status" value="2"/>
</dbReference>
<evidence type="ECO:0000313" key="6">
    <source>
        <dbReference type="Proteomes" id="UP000261520"/>
    </source>
</evidence>
<reference evidence="5" key="1">
    <citation type="submission" date="2025-08" db="UniProtKB">
        <authorList>
            <consortium name="Ensembl"/>
        </authorList>
    </citation>
    <scope>IDENTIFICATION</scope>
</reference>
<dbReference type="GO" id="GO:0007166">
    <property type="term" value="P:cell surface receptor signaling pathway"/>
    <property type="evidence" value="ECO:0007669"/>
    <property type="project" value="TreeGrafter"/>
</dbReference>
<dbReference type="PANTHER" id="PTHR11481">
    <property type="entry name" value="IMMUNOGLOBULIN FC RECEPTOR"/>
    <property type="match status" value="1"/>
</dbReference>
<dbReference type="SMART" id="SM00408">
    <property type="entry name" value="IGc2"/>
    <property type="match status" value="2"/>
</dbReference>
<feature type="domain" description="Ig-like" evidence="4">
    <location>
        <begin position="43"/>
        <end position="114"/>
    </location>
</feature>
<dbReference type="InterPro" id="IPR007110">
    <property type="entry name" value="Ig-like_dom"/>
</dbReference>
<dbReference type="STRING" id="409849.ENSPMGP00000004957"/>
<dbReference type="AlphaFoldDB" id="A0A3B3ZK09"/>
<protein>
    <recommendedName>
        <fullName evidence="4">Ig-like domain-containing protein</fullName>
    </recommendedName>
</protein>
<dbReference type="PANTHER" id="PTHR11481:SF64">
    <property type="entry name" value="FC RECEPTOR-LIKE PROTEIN 4"/>
    <property type="match status" value="1"/>
</dbReference>
<keyword evidence="3" id="KW-0812">Transmembrane</keyword>
<evidence type="ECO:0000256" key="3">
    <source>
        <dbReference type="SAM" id="Phobius"/>
    </source>
</evidence>
<dbReference type="GO" id="GO:0004888">
    <property type="term" value="F:transmembrane signaling receptor activity"/>
    <property type="evidence" value="ECO:0007669"/>
    <property type="project" value="TreeGrafter"/>
</dbReference>
<dbReference type="InterPro" id="IPR036179">
    <property type="entry name" value="Ig-like_dom_sf"/>
</dbReference>
<dbReference type="InterPro" id="IPR003599">
    <property type="entry name" value="Ig_sub"/>
</dbReference>
<feature type="transmembrane region" description="Helical" evidence="3">
    <location>
        <begin position="185"/>
        <end position="207"/>
    </location>
</feature>
<sequence length="230" mass="26337">MEQNFLRVNIYRDSFSLHSWGNFLLLFCFNVILESPVRPVMVGDNVTLRCLKNPNLKPSTKFDFYKDGIRVDTSSTGELTLYNISLSDQGLYKCNIFENEFSTENWLQVKEKVTLFCRDKMAAAKYMSFFYKNNEMIQEGSSGKLILNKVSKMDEGVYKCQTSEDRESEDSVTSVHDSSGETGSIWALLVSVLVVLPLLLIVLMIIYKNCKGNKHLTSQTNTYFSKTIFI</sequence>
<dbReference type="GO" id="GO:0006955">
    <property type="term" value="P:immune response"/>
    <property type="evidence" value="ECO:0007669"/>
    <property type="project" value="TreeGrafter"/>
</dbReference>
<evidence type="ECO:0000259" key="4">
    <source>
        <dbReference type="PROSITE" id="PS50835"/>
    </source>
</evidence>
<reference evidence="5" key="2">
    <citation type="submission" date="2025-09" db="UniProtKB">
        <authorList>
            <consortium name="Ensembl"/>
        </authorList>
    </citation>
    <scope>IDENTIFICATION</scope>
</reference>
<dbReference type="GO" id="GO:0009897">
    <property type="term" value="C:external side of plasma membrane"/>
    <property type="evidence" value="ECO:0007669"/>
    <property type="project" value="TreeGrafter"/>
</dbReference>
<organism evidence="5 6">
    <name type="scientific">Periophthalmus magnuspinnatus</name>
    <dbReference type="NCBI Taxonomy" id="409849"/>
    <lineage>
        <taxon>Eukaryota</taxon>
        <taxon>Metazoa</taxon>
        <taxon>Chordata</taxon>
        <taxon>Craniata</taxon>
        <taxon>Vertebrata</taxon>
        <taxon>Euteleostomi</taxon>
        <taxon>Actinopterygii</taxon>
        <taxon>Neopterygii</taxon>
        <taxon>Teleostei</taxon>
        <taxon>Neoteleostei</taxon>
        <taxon>Acanthomorphata</taxon>
        <taxon>Gobiaria</taxon>
        <taxon>Gobiiformes</taxon>
        <taxon>Gobioidei</taxon>
        <taxon>Gobiidae</taxon>
        <taxon>Oxudercinae</taxon>
        <taxon>Periophthalmus</taxon>
    </lineage>
</organism>
<dbReference type="SMART" id="SM00409">
    <property type="entry name" value="IG"/>
    <property type="match status" value="2"/>
</dbReference>
<proteinExistence type="predicted"/>
<keyword evidence="1" id="KW-0732">Signal</keyword>
<evidence type="ECO:0000313" key="5">
    <source>
        <dbReference type="Ensembl" id="ENSPMGP00000004957.1"/>
    </source>
</evidence>
<keyword evidence="2" id="KW-1015">Disulfide bond</keyword>
<dbReference type="SUPFAM" id="SSF48726">
    <property type="entry name" value="Immunoglobulin"/>
    <property type="match status" value="2"/>
</dbReference>
<dbReference type="Proteomes" id="UP000261520">
    <property type="component" value="Unplaced"/>
</dbReference>
<keyword evidence="3" id="KW-0472">Membrane</keyword>
<accession>A0A3B3ZK09</accession>
<name>A0A3B3ZK09_9GOBI</name>
<evidence type="ECO:0000256" key="1">
    <source>
        <dbReference type="ARBA" id="ARBA00022729"/>
    </source>
</evidence>